<evidence type="ECO:0008006" key="2">
    <source>
        <dbReference type="Google" id="ProtNLM"/>
    </source>
</evidence>
<dbReference type="AlphaFoldDB" id="A0A382LBJ5"/>
<gene>
    <name evidence="1" type="ORF">METZ01_LOCUS285366</name>
</gene>
<name>A0A382LBJ5_9ZZZZ</name>
<dbReference type="InterPro" id="IPR000653">
    <property type="entry name" value="DegT/StrS_aminotransferase"/>
</dbReference>
<feature type="non-terminal residue" evidence="1">
    <location>
        <position position="1"/>
    </location>
</feature>
<proteinExistence type="predicted"/>
<organism evidence="1">
    <name type="scientific">marine metagenome</name>
    <dbReference type="NCBI Taxonomy" id="408172"/>
    <lineage>
        <taxon>unclassified sequences</taxon>
        <taxon>metagenomes</taxon>
        <taxon>ecological metagenomes</taxon>
    </lineage>
</organism>
<sequence>VPLLNGNERKYLNECIETGWISSEGPFVKKFEDEFAKLVNKKYAISVTNGSAALEAAISALNLKKGDEVILPTFTIISCVAPLIRLGINPIFIDSYDDTWNMDISQIEDKITLKTKAIMAVHIFGLSVDMDPLIKLANQYNLLIIEDAAQAIGLNYKGKPCGSFGDISTFSFYPNKLITSGEGGMIVTDDETLAERCRSLRNLCFKPEKRFVHEELGWNFRMTNIQAAVGLAQLEQLSESVIKKRWIGQKYQENLKKADGLIQLPLQKTEYTENIY</sequence>
<dbReference type="GO" id="GO:0030170">
    <property type="term" value="F:pyridoxal phosphate binding"/>
    <property type="evidence" value="ECO:0007669"/>
    <property type="project" value="TreeGrafter"/>
</dbReference>
<accession>A0A382LBJ5</accession>
<dbReference type="InterPro" id="IPR015421">
    <property type="entry name" value="PyrdxlP-dep_Trfase_major"/>
</dbReference>
<feature type="non-terminal residue" evidence="1">
    <location>
        <position position="276"/>
    </location>
</feature>
<dbReference type="SUPFAM" id="SSF53383">
    <property type="entry name" value="PLP-dependent transferases"/>
    <property type="match status" value="1"/>
</dbReference>
<protein>
    <recommendedName>
        <fullName evidence="2">Aminotransferase DegT</fullName>
    </recommendedName>
</protein>
<dbReference type="PANTHER" id="PTHR30244">
    <property type="entry name" value="TRANSAMINASE"/>
    <property type="match status" value="1"/>
</dbReference>
<dbReference type="Gene3D" id="3.40.640.10">
    <property type="entry name" value="Type I PLP-dependent aspartate aminotransferase-like (Major domain)"/>
    <property type="match status" value="1"/>
</dbReference>
<dbReference type="GO" id="GO:0008483">
    <property type="term" value="F:transaminase activity"/>
    <property type="evidence" value="ECO:0007669"/>
    <property type="project" value="TreeGrafter"/>
</dbReference>
<dbReference type="Pfam" id="PF01041">
    <property type="entry name" value="DegT_DnrJ_EryC1"/>
    <property type="match status" value="1"/>
</dbReference>
<reference evidence="1" key="1">
    <citation type="submission" date="2018-05" db="EMBL/GenBank/DDBJ databases">
        <authorList>
            <person name="Lanie J.A."/>
            <person name="Ng W.-L."/>
            <person name="Kazmierczak K.M."/>
            <person name="Andrzejewski T.M."/>
            <person name="Davidsen T.M."/>
            <person name="Wayne K.J."/>
            <person name="Tettelin H."/>
            <person name="Glass J.I."/>
            <person name="Rusch D."/>
            <person name="Podicherti R."/>
            <person name="Tsui H.-C.T."/>
            <person name="Winkler M.E."/>
        </authorList>
    </citation>
    <scope>NUCLEOTIDE SEQUENCE</scope>
</reference>
<dbReference type="InterPro" id="IPR015424">
    <property type="entry name" value="PyrdxlP-dep_Trfase"/>
</dbReference>
<dbReference type="PANTHER" id="PTHR30244:SF34">
    <property type="entry name" value="DTDP-4-AMINO-4,6-DIDEOXYGALACTOSE TRANSAMINASE"/>
    <property type="match status" value="1"/>
</dbReference>
<dbReference type="EMBL" id="UINC01085195">
    <property type="protein sequence ID" value="SVC32512.1"/>
    <property type="molecule type" value="Genomic_DNA"/>
</dbReference>
<dbReference type="CDD" id="cd00616">
    <property type="entry name" value="AHBA_syn"/>
    <property type="match status" value="1"/>
</dbReference>
<dbReference type="GO" id="GO:0000271">
    <property type="term" value="P:polysaccharide biosynthetic process"/>
    <property type="evidence" value="ECO:0007669"/>
    <property type="project" value="TreeGrafter"/>
</dbReference>
<evidence type="ECO:0000313" key="1">
    <source>
        <dbReference type="EMBL" id="SVC32512.1"/>
    </source>
</evidence>